<feature type="compositionally biased region" description="Basic residues" evidence="6">
    <location>
        <begin position="21"/>
        <end position="32"/>
    </location>
</feature>
<keyword evidence="2 5" id="KW-0813">Transport</keyword>
<comment type="similarity">
    <text evidence="1 5">Belongs to the V-ATPase G subunit family.</text>
</comment>
<dbReference type="Proteomes" id="UP000230233">
    <property type="component" value="Chromosome I"/>
</dbReference>
<keyword evidence="8" id="KW-1185">Reference proteome</keyword>
<keyword evidence="4 5" id="KW-0406">Ion transport</keyword>
<evidence type="ECO:0000256" key="3">
    <source>
        <dbReference type="ARBA" id="ARBA00022781"/>
    </source>
</evidence>
<dbReference type="Gene3D" id="1.20.5.2950">
    <property type="match status" value="1"/>
</dbReference>
<dbReference type="AlphaFoldDB" id="A0A2G5VU77"/>
<dbReference type="NCBIfam" id="TIGR01147">
    <property type="entry name" value="V_ATP_synt_G"/>
    <property type="match status" value="1"/>
</dbReference>
<sequence>MFLVTKHQMEFSSFLPLRSSPTRKSRKRKLQRTKQAEQEAQAEVEKYKQKANKISKDSNNNISETRKTLRARVVVTLRIKGMKQSVASNKQAVIAHLLQLVCGIKQELHYN</sequence>
<keyword evidence="3 5" id="KW-0375">Hydrogen ion transport</keyword>
<evidence type="ECO:0000313" key="7">
    <source>
        <dbReference type="EMBL" id="PIC55230.1"/>
    </source>
</evidence>
<organism evidence="7 8">
    <name type="scientific">Caenorhabditis nigoni</name>
    <dbReference type="NCBI Taxonomy" id="1611254"/>
    <lineage>
        <taxon>Eukaryota</taxon>
        <taxon>Metazoa</taxon>
        <taxon>Ecdysozoa</taxon>
        <taxon>Nematoda</taxon>
        <taxon>Chromadorea</taxon>
        <taxon>Rhabditida</taxon>
        <taxon>Rhabditina</taxon>
        <taxon>Rhabditomorpha</taxon>
        <taxon>Rhabditoidea</taxon>
        <taxon>Rhabditidae</taxon>
        <taxon>Peloderinae</taxon>
        <taxon>Caenorhabditis</taxon>
    </lineage>
</organism>
<dbReference type="InterPro" id="IPR005124">
    <property type="entry name" value="V-ATPase_G"/>
</dbReference>
<evidence type="ECO:0000256" key="2">
    <source>
        <dbReference type="ARBA" id="ARBA00022448"/>
    </source>
</evidence>
<dbReference type="Pfam" id="PF03179">
    <property type="entry name" value="V-ATPase_G"/>
    <property type="match status" value="1"/>
</dbReference>
<evidence type="ECO:0000256" key="1">
    <source>
        <dbReference type="ARBA" id="ARBA00010066"/>
    </source>
</evidence>
<feature type="region of interest" description="Disordered" evidence="6">
    <location>
        <begin position="14"/>
        <end position="63"/>
    </location>
</feature>
<gene>
    <name evidence="7" type="primary">Cnig_chr_I.g587</name>
    <name evidence="7" type="ORF">B9Z55_000587</name>
</gene>
<dbReference type="GO" id="GO:0046961">
    <property type="term" value="F:proton-transporting ATPase activity, rotational mechanism"/>
    <property type="evidence" value="ECO:0007669"/>
    <property type="project" value="InterPro"/>
</dbReference>
<evidence type="ECO:0000256" key="5">
    <source>
        <dbReference type="RuleBase" id="RU364019"/>
    </source>
</evidence>
<comment type="caution">
    <text evidence="7">The sequence shown here is derived from an EMBL/GenBank/DDBJ whole genome shotgun (WGS) entry which is preliminary data.</text>
</comment>
<dbReference type="EMBL" id="PDUG01000001">
    <property type="protein sequence ID" value="PIC55230.1"/>
    <property type="molecule type" value="Genomic_DNA"/>
</dbReference>
<reference evidence="8" key="1">
    <citation type="submission" date="2017-10" db="EMBL/GenBank/DDBJ databases">
        <title>Rapid genome shrinkage in a self-fertile nematode reveals novel sperm competition proteins.</title>
        <authorList>
            <person name="Yin D."/>
            <person name="Schwarz E.M."/>
            <person name="Thomas C.G."/>
            <person name="Felde R.L."/>
            <person name="Korf I.F."/>
            <person name="Cutter A.D."/>
            <person name="Schartner C.M."/>
            <person name="Ralston E.J."/>
            <person name="Meyer B.J."/>
            <person name="Haag E.S."/>
        </authorList>
    </citation>
    <scope>NUCLEOTIDE SEQUENCE [LARGE SCALE GENOMIC DNA]</scope>
    <source>
        <strain evidence="8">JU1422</strain>
    </source>
</reference>
<name>A0A2G5VU77_9PELO</name>
<accession>A0A2G5VU77</accession>
<dbReference type="OrthoDB" id="250802at2759"/>
<comment type="subunit">
    <text evidence="5">V-ATPase is a heteromultimeric enzyme made up of two complexes: the ATP-hydrolytic V1 complex and the proton translocation V0 complex.</text>
</comment>
<evidence type="ECO:0000256" key="6">
    <source>
        <dbReference type="SAM" id="MobiDB-lite"/>
    </source>
</evidence>
<protein>
    <recommendedName>
        <fullName evidence="5">V-type proton ATPase subunit G</fullName>
    </recommendedName>
</protein>
<dbReference type="GO" id="GO:0016471">
    <property type="term" value="C:vacuolar proton-transporting V-type ATPase complex"/>
    <property type="evidence" value="ECO:0007669"/>
    <property type="project" value="InterPro"/>
</dbReference>
<comment type="function">
    <text evidence="5">Subunit of the V1 complex of vacuolar(H+)-ATPase (V-ATPase), a multisubunit enzyme composed of a peripheral complex (V1) that hydrolyzes ATP and a membrane integral complex (V0) that translocates protons. V-ATPase is responsible for acidifying and maintaining the pH of intracellular compartments and in some cell types, is targeted to the plasma membrane, where it is responsible for acidifying the extracellular environment.</text>
</comment>
<dbReference type="STRING" id="1611254.A0A2G5VU77"/>
<evidence type="ECO:0000313" key="8">
    <source>
        <dbReference type="Proteomes" id="UP000230233"/>
    </source>
</evidence>
<evidence type="ECO:0000256" key="4">
    <source>
        <dbReference type="ARBA" id="ARBA00023065"/>
    </source>
</evidence>
<proteinExistence type="inferred from homology"/>